<dbReference type="GO" id="GO:0034587">
    <property type="term" value="P:piRNA processing"/>
    <property type="evidence" value="ECO:0000318"/>
    <property type="project" value="GO_Central"/>
</dbReference>
<dbReference type="Proteomes" id="UP000189703">
    <property type="component" value="Unplaced"/>
</dbReference>
<dbReference type="Gene3D" id="3.30.160.20">
    <property type="match status" value="1"/>
</dbReference>
<dbReference type="RefSeq" id="XP_010265805.1">
    <property type="nucleotide sequence ID" value="XM_010267503.2"/>
</dbReference>
<dbReference type="InterPro" id="IPR006630">
    <property type="entry name" value="La_HTH"/>
</dbReference>
<evidence type="ECO:0000256" key="13">
    <source>
        <dbReference type="PROSITE-ProRule" id="PRU00332"/>
    </source>
</evidence>
<comment type="catalytic activity">
    <reaction evidence="12">
        <text>small RNA 3'-end nucleotide + S-adenosyl-L-methionine = small RNA 3'-end 2'-O-methylnucleotide + S-adenosyl-L-homocysteine + H(+)</text>
        <dbReference type="Rhea" id="RHEA:37887"/>
        <dbReference type="Rhea" id="RHEA-COMP:10415"/>
        <dbReference type="Rhea" id="RHEA-COMP:10416"/>
        <dbReference type="ChEBI" id="CHEBI:15378"/>
        <dbReference type="ChEBI" id="CHEBI:57856"/>
        <dbReference type="ChEBI" id="CHEBI:59789"/>
        <dbReference type="ChEBI" id="CHEBI:74896"/>
        <dbReference type="ChEBI" id="CHEBI:74898"/>
        <dbReference type="EC" id="2.1.1.386"/>
    </reaction>
</comment>
<evidence type="ECO:0000313" key="19">
    <source>
        <dbReference type="RefSeq" id="XP_010265801.1"/>
    </source>
</evidence>
<evidence type="ECO:0000256" key="11">
    <source>
        <dbReference type="ARBA" id="ARBA00035025"/>
    </source>
</evidence>
<dbReference type="Gene3D" id="3.40.50.150">
    <property type="entry name" value="Vaccinia Virus protein VP39"/>
    <property type="match status" value="1"/>
</dbReference>
<evidence type="ECO:0000256" key="5">
    <source>
        <dbReference type="ARBA" id="ARBA00022679"/>
    </source>
</evidence>
<dbReference type="AlphaFoldDB" id="A0A1U8ARZ2"/>
<evidence type="ECO:0000256" key="3">
    <source>
        <dbReference type="ARBA" id="ARBA00021330"/>
    </source>
</evidence>
<sequence length="950" mass="106050">MEVRGAPAVAARNPTLTPKAIIHQKYGSKACYTTEEVQGSSQNGCPGLVIPQHGPCMFRCTLQLPELSVTSDIFTRKKDAEQSAAKLALEKLGIQPATTNPTIQEAWDDMVARISYLFSNEFLSSTHPLSGHFRAAIQRVGDLYGAIPVSVLASYDAKLNSLCKSINPKVESDHFLVLSLVMRAARLSCSVVTSEEKLWIWRKNSFSPETIQALSNQQFSSIEGIRIKAIRIPCSIEKLVEPITLNVSSDEYYMDVMAGQLGVTDASEVLVSRTVGKTSSEMRLYYALKLPLHLSSSLEDSLKFKEAVKSSIFNARAYCLSGQHIYGDAILAAIGYTWKSSDLFYEDVSLNTYYRMLVGRLPDGGYKLSRDAIIVAELPIAYTTRSNWRGSSPRDLLCTFCRQHRLSEPVFSIISMDNSLDSPNGISEKFKSNVTNQTEEQTNANGESVDAFGREKVTLASTFRCEVRILSKNQDLIIEYLPKDFYRKQNDAIQNSALKVLSCLSKCFKQLYMSVARLSFEDSPSVCVHHENFLKEFELCPSVHSVQRTSVLRKCSLLTMNCMDRLDIKQEHFNIEGPDSGVFPSNGSLACISYVVYLVREGDHMKEILESSDEFEFEIGTAAVVPELEACVYQMSVNQSACFSTVVPHQDLIFAAAGNSVECLSLLSLEGCFLEYSVTLLRVMEPLEDRIEQALFNPPLSKQRVEYALRYINESCATSLVDFGCGSGSLLDALLDHPTALEKIVGVDISKKSLIHAAKVLHSKLSSNSDPSKPSANIKFATLYDGSITAFDSRLYGFDIGTCLEVIEHMEEEQACIFGNIVLSSFCPRILIVSTPNYEYNSILQRTTLANREDDADEKTQSLPCRFRNHDHKFEWTREQFNSWALDLAMRHGYSVEFSGVGGSADVEPGFASQIAVFRRGPLHQVDESYRGRNVVHHYEVIWDWISNNL</sequence>
<dbReference type="KEGG" id="nnu:104603462"/>
<dbReference type="GO" id="GO:0005737">
    <property type="term" value="C:cytoplasm"/>
    <property type="evidence" value="ECO:0000318"/>
    <property type="project" value="GO_Central"/>
</dbReference>
<evidence type="ECO:0000256" key="4">
    <source>
        <dbReference type="ARBA" id="ARBA00022603"/>
    </source>
</evidence>
<dbReference type="GO" id="GO:0090486">
    <property type="term" value="F:small RNA 2'-O-methyltransferase activity"/>
    <property type="evidence" value="ECO:0007669"/>
    <property type="project" value="UniProtKB-EC"/>
</dbReference>
<comment type="cofactor">
    <cofactor evidence="1">
        <name>Mg(2+)</name>
        <dbReference type="ChEBI" id="CHEBI:18420"/>
    </cofactor>
</comment>
<reference evidence="16 17" key="1">
    <citation type="submission" date="2025-04" db="UniProtKB">
        <authorList>
            <consortium name="RefSeq"/>
        </authorList>
    </citation>
    <scope>IDENTIFICATION</scope>
</reference>
<dbReference type="Pfam" id="PF08241">
    <property type="entry name" value="Methyltransf_11"/>
    <property type="match status" value="1"/>
</dbReference>
<dbReference type="GO" id="GO:0008757">
    <property type="term" value="F:S-adenosylmethionine-dependent methyltransferase activity"/>
    <property type="evidence" value="ECO:0007669"/>
    <property type="project" value="InterPro"/>
</dbReference>
<dbReference type="SUPFAM" id="SSF54768">
    <property type="entry name" value="dsRNA-binding domain-like"/>
    <property type="match status" value="1"/>
</dbReference>
<evidence type="ECO:0000256" key="12">
    <source>
        <dbReference type="ARBA" id="ARBA00048418"/>
    </source>
</evidence>
<evidence type="ECO:0000256" key="9">
    <source>
        <dbReference type="ARBA" id="ARBA00022884"/>
    </source>
</evidence>
<evidence type="ECO:0000256" key="8">
    <source>
        <dbReference type="ARBA" id="ARBA00022842"/>
    </source>
</evidence>
<evidence type="ECO:0000313" key="22">
    <source>
        <dbReference type="RefSeq" id="XP_010265804.1"/>
    </source>
</evidence>
<gene>
    <name evidence="16 17 18 19 20 21 22 23" type="primary">LOC104603462</name>
</gene>
<evidence type="ECO:0000256" key="7">
    <source>
        <dbReference type="ARBA" id="ARBA00022723"/>
    </source>
</evidence>
<dbReference type="Pfam" id="PF21224">
    <property type="entry name" value="Hen1_LCD"/>
    <property type="match status" value="1"/>
</dbReference>
<dbReference type="Pfam" id="PF17842">
    <property type="entry name" value="dsRBD2"/>
    <property type="match status" value="1"/>
</dbReference>
<evidence type="ECO:0000313" key="23">
    <source>
        <dbReference type="RefSeq" id="XP_010265805.1"/>
    </source>
</evidence>
<evidence type="ECO:0000313" key="21">
    <source>
        <dbReference type="RefSeq" id="XP_010265803.1"/>
    </source>
</evidence>
<dbReference type="Pfam" id="PF24995">
    <property type="entry name" value="DSRM_2"/>
    <property type="match status" value="1"/>
</dbReference>
<dbReference type="GO" id="GO:0005634">
    <property type="term" value="C:nucleus"/>
    <property type="evidence" value="ECO:0000318"/>
    <property type="project" value="GO_Central"/>
</dbReference>
<dbReference type="GO" id="GO:0003723">
    <property type="term" value="F:RNA binding"/>
    <property type="evidence" value="ECO:0007669"/>
    <property type="project" value="UniProtKB-UniRule"/>
</dbReference>
<feature type="domain" description="HTH La-type RNA-binding" evidence="14">
    <location>
        <begin position="100"/>
        <end position="210"/>
    </location>
</feature>
<evidence type="ECO:0000256" key="2">
    <source>
        <dbReference type="ARBA" id="ARBA00009026"/>
    </source>
</evidence>
<comment type="similarity">
    <text evidence="2">Belongs to the methyltransferase superfamily. HEN1 family.</text>
</comment>
<protein>
    <recommendedName>
        <fullName evidence="3">Small RNA 2'-O-methyltransferase</fullName>
        <ecNumber evidence="11">2.1.1.386</ecNumber>
    </recommendedName>
</protein>
<dbReference type="PANTHER" id="PTHR21404:SF3">
    <property type="entry name" value="SMALL RNA 2'-O-METHYLTRANSFERASE"/>
    <property type="match status" value="1"/>
</dbReference>
<evidence type="ECO:0000313" key="17">
    <source>
        <dbReference type="RefSeq" id="XP_010265799.1"/>
    </source>
</evidence>
<dbReference type="OrthoDB" id="2154311at2759"/>
<dbReference type="InterPro" id="IPR056755">
    <property type="entry name" value="DSRM_2"/>
</dbReference>
<name>A0A1U8ARZ2_NELNU</name>
<evidence type="ECO:0000256" key="10">
    <source>
        <dbReference type="ARBA" id="ARBA00023158"/>
    </source>
</evidence>
<dbReference type="GO" id="GO:0008173">
    <property type="term" value="F:RNA methyltransferase activity"/>
    <property type="evidence" value="ECO:0000318"/>
    <property type="project" value="GO_Central"/>
</dbReference>
<keyword evidence="8" id="KW-0460">Magnesium</keyword>
<dbReference type="InterPro" id="IPR026610">
    <property type="entry name" value="Hen1"/>
</dbReference>
<keyword evidence="9 13" id="KW-0694">RNA-binding</keyword>
<dbReference type="InterPro" id="IPR013216">
    <property type="entry name" value="Methyltransf_11"/>
</dbReference>
<dbReference type="RefSeq" id="XP_010265798.1">
    <property type="nucleotide sequence ID" value="XM_010267496.2"/>
</dbReference>
<dbReference type="RefSeq" id="XP_010265799.1">
    <property type="nucleotide sequence ID" value="XM_010267497.2"/>
</dbReference>
<dbReference type="CDD" id="cd00048">
    <property type="entry name" value="DSRM_SF"/>
    <property type="match status" value="1"/>
</dbReference>
<evidence type="ECO:0000256" key="1">
    <source>
        <dbReference type="ARBA" id="ARBA00001946"/>
    </source>
</evidence>
<dbReference type="Pfam" id="PF18441">
    <property type="entry name" value="Hen1_Lam_C"/>
    <property type="match status" value="1"/>
</dbReference>
<dbReference type="eggNOG" id="KOG1045">
    <property type="taxonomic scope" value="Eukaryota"/>
</dbReference>
<dbReference type="RefSeq" id="XP_010265804.1">
    <property type="nucleotide sequence ID" value="XM_010267502.2"/>
</dbReference>
<keyword evidence="10" id="KW-0943">RNA-mediated gene silencing</keyword>
<dbReference type="RefSeq" id="XP_010265800.1">
    <property type="nucleotide sequence ID" value="XM_010267498.2"/>
</dbReference>
<dbReference type="GO" id="GO:0046872">
    <property type="term" value="F:metal ion binding"/>
    <property type="evidence" value="ECO:0007669"/>
    <property type="project" value="UniProtKB-KW"/>
</dbReference>
<evidence type="ECO:0000313" key="20">
    <source>
        <dbReference type="RefSeq" id="XP_010265802.1"/>
    </source>
</evidence>
<keyword evidence="4" id="KW-0489">Methyltransferase</keyword>
<dbReference type="OMA" id="ELLWEWP"/>
<dbReference type="STRING" id="4432.A0A1U8ARZ2"/>
<accession>A0A1U8ARZ2</accession>
<dbReference type="InterPro" id="IPR029063">
    <property type="entry name" value="SAM-dependent_MTases_sf"/>
</dbReference>
<dbReference type="EC" id="2.1.1.386" evidence="11"/>
<dbReference type="SUPFAM" id="SSF53335">
    <property type="entry name" value="S-adenosyl-L-methionine-dependent methyltransferases"/>
    <property type="match status" value="1"/>
</dbReference>
<dbReference type="PANTHER" id="PTHR21404">
    <property type="entry name" value="HEN1"/>
    <property type="match status" value="1"/>
</dbReference>
<dbReference type="RefSeq" id="XP_010265801.1">
    <property type="nucleotide sequence ID" value="XM_010267499.2"/>
</dbReference>
<keyword evidence="15" id="KW-1185">Reference proteome</keyword>
<evidence type="ECO:0000313" key="15">
    <source>
        <dbReference type="Proteomes" id="UP000189703"/>
    </source>
</evidence>
<evidence type="ECO:0000313" key="18">
    <source>
        <dbReference type="RefSeq" id="XP_010265800.1"/>
    </source>
</evidence>
<dbReference type="InterPro" id="IPR040813">
    <property type="entry name" value="Hen1_Lam_C"/>
</dbReference>
<evidence type="ECO:0000256" key="6">
    <source>
        <dbReference type="ARBA" id="ARBA00022691"/>
    </source>
</evidence>
<dbReference type="GO" id="GO:0008171">
    <property type="term" value="F:O-methyltransferase activity"/>
    <property type="evidence" value="ECO:0000318"/>
    <property type="project" value="GO_Central"/>
</dbReference>
<keyword evidence="5" id="KW-0808">Transferase</keyword>
<organism evidence="15 21">
    <name type="scientific">Nelumbo nucifera</name>
    <name type="common">Sacred lotus</name>
    <dbReference type="NCBI Taxonomy" id="4432"/>
    <lineage>
        <taxon>Eukaryota</taxon>
        <taxon>Viridiplantae</taxon>
        <taxon>Streptophyta</taxon>
        <taxon>Embryophyta</taxon>
        <taxon>Tracheophyta</taxon>
        <taxon>Spermatophyta</taxon>
        <taxon>Magnoliopsida</taxon>
        <taxon>Proteales</taxon>
        <taxon>Nelumbonaceae</taxon>
        <taxon>Nelumbo</taxon>
    </lineage>
</organism>
<dbReference type="FunFam" id="3.40.50.150:FF:000215">
    <property type="entry name" value="Hua enhancer1"/>
    <property type="match status" value="1"/>
</dbReference>
<dbReference type="RefSeq" id="XP_010265802.1">
    <property type="nucleotide sequence ID" value="XM_010267500.2"/>
</dbReference>
<proteinExistence type="inferred from homology"/>
<keyword evidence="7" id="KW-0479">Metal-binding</keyword>
<evidence type="ECO:0000259" key="14">
    <source>
        <dbReference type="PROSITE" id="PS50961"/>
    </source>
</evidence>
<dbReference type="GeneID" id="104603462"/>
<dbReference type="InterPro" id="IPR040870">
    <property type="entry name" value="HEN1_dsRBD2"/>
</dbReference>
<dbReference type="GO" id="GO:0001510">
    <property type="term" value="P:RNA methylation"/>
    <property type="evidence" value="ECO:0007669"/>
    <property type="project" value="InterPro"/>
</dbReference>
<keyword evidence="6" id="KW-0949">S-adenosyl-L-methionine</keyword>
<evidence type="ECO:0000313" key="16">
    <source>
        <dbReference type="RefSeq" id="XP_010265798.1"/>
    </source>
</evidence>
<dbReference type="RefSeq" id="XP_010265803.1">
    <property type="nucleotide sequence ID" value="XM_010267501.2"/>
</dbReference>
<dbReference type="GO" id="GO:0030422">
    <property type="term" value="P:siRNA processing"/>
    <property type="evidence" value="ECO:0000318"/>
    <property type="project" value="GO_Central"/>
</dbReference>
<dbReference type="PROSITE" id="PS50961">
    <property type="entry name" value="HTH_LA"/>
    <property type="match status" value="1"/>
</dbReference>